<dbReference type="AlphaFoldDB" id="A0A2K1YUS8"/>
<sequence>MNLSGAFKNQDPTRARNEVLNMSSTWVQATPPEPARRYWIYSIPGLSFYQDPSNMYGNKPKIEPATIMNSVLKGIYLDPSIYHF</sequence>
<name>A0A2K1YUS8_POPTR</name>
<evidence type="ECO:0000313" key="2">
    <source>
        <dbReference type="Proteomes" id="UP000006729"/>
    </source>
</evidence>
<organism evidence="1 2">
    <name type="scientific">Populus trichocarpa</name>
    <name type="common">Western balsam poplar</name>
    <name type="synonym">Populus balsamifera subsp. trichocarpa</name>
    <dbReference type="NCBI Taxonomy" id="3694"/>
    <lineage>
        <taxon>Eukaryota</taxon>
        <taxon>Viridiplantae</taxon>
        <taxon>Streptophyta</taxon>
        <taxon>Embryophyta</taxon>
        <taxon>Tracheophyta</taxon>
        <taxon>Spermatophyta</taxon>
        <taxon>Magnoliopsida</taxon>
        <taxon>eudicotyledons</taxon>
        <taxon>Gunneridae</taxon>
        <taxon>Pentapetalae</taxon>
        <taxon>rosids</taxon>
        <taxon>fabids</taxon>
        <taxon>Malpighiales</taxon>
        <taxon>Salicaceae</taxon>
        <taxon>Saliceae</taxon>
        <taxon>Populus</taxon>
    </lineage>
</organism>
<gene>
    <name evidence="1" type="ORF">POPTR_010G159000</name>
</gene>
<dbReference type="InParanoid" id="A0A2K1YUS8"/>
<keyword evidence="2" id="KW-1185">Reference proteome</keyword>
<proteinExistence type="predicted"/>
<evidence type="ECO:0000313" key="1">
    <source>
        <dbReference type="EMBL" id="PNT16792.1"/>
    </source>
</evidence>
<dbReference type="Proteomes" id="UP000006729">
    <property type="component" value="Chromosome 10"/>
</dbReference>
<protein>
    <submittedName>
        <fullName evidence="1">Uncharacterized protein</fullName>
    </submittedName>
</protein>
<dbReference type="EMBL" id="CM009299">
    <property type="protein sequence ID" value="PNT16792.1"/>
    <property type="molecule type" value="Genomic_DNA"/>
</dbReference>
<accession>A0A2K1YUS8</accession>
<reference evidence="1 2" key="1">
    <citation type="journal article" date="2006" name="Science">
        <title>The genome of black cottonwood, Populus trichocarpa (Torr. &amp; Gray).</title>
        <authorList>
            <person name="Tuskan G.A."/>
            <person name="Difazio S."/>
            <person name="Jansson S."/>
            <person name="Bohlmann J."/>
            <person name="Grigoriev I."/>
            <person name="Hellsten U."/>
            <person name="Putnam N."/>
            <person name="Ralph S."/>
            <person name="Rombauts S."/>
            <person name="Salamov A."/>
            <person name="Schein J."/>
            <person name="Sterck L."/>
            <person name="Aerts A."/>
            <person name="Bhalerao R.R."/>
            <person name="Bhalerao R.P."/>
            <person name="Blaudez D."/>
            <person name="Boerjan W."/>
            <person name="Brun A."/>
            <person name="Brunner A."/>
            <person name="Busov V."/>
            <person name="Campbell M."/>
            <person name="Carlson J."/>
            <person name="Chalot M."/>
            <person name="Chapman J."/>
            <person name="Chen G.L."/>
            <person name="Cooper D."/>
            <person name="Coutinho P.M."/>
            <person name="Couturier J."/>
            <person name="Covert S."/>
            <person name="Cronk Q."/>
            <person name="Cunningham R."/>
            <person name="Davis J."/>
            <person name="Degroeve S."/>
            <person name="Dejardin A."/>
            <person name="Depamphilis C."/>
            <person name="Detter J."/>
            <person name="Dirks B."/>
            <person name="Dubchak I."/>
            <person name="Duplessis S."/>
            <person name="Ehlting J."/>
            <person name="Ellis B."/>
            <person name="Gendler K."/>
            <person name="Goodstein D."/>
            <person name="Gribskov M."/>
            <person name="Grimwood J."/>
            <person name="Groover A."/>
            <person name="Gunter L."/>
            <person name="Hamberger B."/>
            <person name="Heinze B."/>
            <person name="Helariutta Y."/>
            <person name="Henrissat B."/>
            <person name="Holligan D."/>
            <person name="Holt R."/>
            <person name="Huang W."/>
            <person name="Islam-Faridi N."/>
            <person name="Jones S."/>
            <person name="Jones-Rhoades M."/>
            <person name="Jorgensen R."/>
            <person name="Joshi C."/>
            <person name="Kangasjarvi J."/>
            <person name="Karlsson J."/>
            <person name="Kelleher C."/>
            <person name="Kirkpatrick R."/>
            <person name="Kirst M."/>
            <person name="Kohler A."/>
            <person name="Kalluri U."/>
            <person name="Larimer F."/>
            <person name="Leebens-Mack J."/>
            <person name="Leple J.C."/>
            <person name="Locascio P."/>
            <person name="Lou Y."/>
            <person name="Lucas S."/>
            <person name="Martin F."/>
            <person name="Montanini B."/>
            <person name="Napoli C."/>
            <person name="Nelson D.R."/>
            <person name="Nelson C."/>
            <person name="Nieminen K."/>
            <person name="Nilsson O."/>
            <person name="Pereda V."/>
            <person name="Peter G."/>
            <person name="Philippe R."/>
            <person name="Pilate G."/>
            <person name="Poliakov A."/>
            <person name="Razumovskaya J."/>
            <person name="Richardson P."/>
            <person name="Rinaldi C."/>
            <person name="Ritland K."/>
            <person name="Rouze P."/>
            <person name="Ryaboy D."/>
            <person name="Schmutz J."/>
            <person name="Schrader J."/>
            <person name="Segerman B."/>
            <person name="Shin H."/>
            <person name="Siddiqui A."/>
            <person name="Sterky F."/>
            <person name="Terry A."/>
            <person name="Tsai C.J."/>
            <person name="Uberbacher E."/>
            <person name="Unneberg P."/>
            <person name="Vahala J."/>
            <person name="Wall K."/>
            <person name="Wessler S."/>
            <person name="Yang G."/>
            <person name="Yin T."/>
            <person name="Douglas C."/>
            <person name="Marra M."/>
            <person name="Sandberg G."/>
            <person name="Van de Peer Y."/>
            <person name="Rokhsar D."/>
        </authorList>
    </citation>
    <scope>NUCLEOTIDE SEQUENCE [LARGE SCALE GENOMIC DNA]</scope>
    <source>
        <strain evidence="2">cv. Nisqually</strain>
    </source>
</reference>